<reference evidence="1" key="1">
    <citation type="journal article" date="2022" name="bioRxiv">
        <title>Population genetic analysis of Ophidiomyces ophidiicola, the causative agent of snake fungal disease, indicates recent introductions to the USA.</title>
        <authorList>
            <person name="Ladner J.T."/>
            <person name="Palmer J.M."/>
            <person name="Ettinger C.L."/>
            <person name="Stajich J.E."/>
            <person name="Farrell T.M."/>
            <person name="Glorioso B.M."/>
            <person name="Lawson B."/>
            <person name="Price S.J."/>
            <person name="Stengle A.G."/>
            <person name="Grear D.A."/>
            <person name="Lorch J.M."/>
        </authorList>
    </citation>
    <scope>NUCLEOTIDE SEQUENCE</scope>
    <source>
        <strain evidence="1">NWHC 24266-5</strain>
    </source>
</reference>
<organism evidence="1">
    <name type="scientific">Ophidiomyces ophidiicola</name>
    <dbReference type="NCBI Taxonomy" id="1387563"/>
    <lineage>
        <taxon>Eukaryota</taxon>
        <taxon>Fungi</taxon>
        <taxon>Dikarya</taxon>
        <taxon>Ascomycota</taxon>
        <taxon>Pezizomycotina</taxon>
        <taxon>Eurotiomycetes</taxon>
        <taxon>Eurotiomycetidae</taxon>
        <taxon>Onygenales</taxon>
        <taxon>Onygenaceae</taxon>
        <taxon>Ophidiomyces</taxon>
    </lineage>
</organism>
<evidence type="ECO:0000313" key="1">
    <source>
        <dbReference type="EMBL" id="KAI2393243.1"/>
    </source>
</evidence>
<protein>
    <submittedName>
        <fullName evidence="1">Uncharacterized protein</fullName>
    </submittedName>
</protein>
<accession>A0ACB8V5H1</accession>
<dbReference type="EMBL" id="JALBCA010000003">
    <property type="protein sequence ID" value="KAI2393243.1"/>
    <property type="molecule type" value="Genomic_DNA"/>
</dbReference>
<sequence>MAPGEREPNSDRELVLKSHRHHHSMSEASRPHIPMWDSADPERAPPPLPLNPGSNSPATRANISASIQAAATALVEKSHDSTPSTYTVNPMPLKPSAEKSLIKGQYHKRMQSYHNATTNSREFASYLERRSPEKPLRANVYDQEVKTPEKNPPRPSTATPPGRESPTHRPASRYLSKPILGENTPPSATMLALQNMQVPIDIDLPASALSNTTNSVAKQQQPPQQAPQSIEALSAQIISLTGIATSLQQEMAQLSRRSKDNATDLVSLKAATNARDEDIRKSLKELATNLSAKLLEESGSRSYMNAGAGPFMIENKDASPGSRKSYTLPRIPSPNSFAIAMERELAGSPAISTDGSASIALLEKVLREMATKEGQEQLLQLVEGMKSNSTDKSTDGPMLTMLEEILNVVKESSNSRALVKSKSRGSVDGDLSDPFVNTDPRGDSPEPSPSKAEDILNVLKRVKASVSEGGGITNEVKALVRELRGEVLGMGREIARKLEEAETRQPANDTELVVPSKEEIEHIVEEGLVQLRKQMEQLISESRQEPAPPVVNCGLSNEEIYSACQKAVEESSFANQPPPEPAKPGIQREEILEAVREAWETYKPEIELQNFGLEREEILECLTEGLKEYQPQKEAVEPGATYEQVVEAINIALQDFNPPRVEPDICSIRDDLVNAVRECLESFEWPVPPAVFEREALSREDILIAVKEAFESREPIAKEPEISREDVFEAVRTGFHDASNSVGDNFGGQVIEHFNGVITEMKEEFKEYSAANGRDTEQVLDAIKDGLEVLRGEIESYVDRAADVTGKDEIIDTVKDGFRLLQGDLEKTITESSAGRPTDTVELLDAMEKEFEHLRQTLSGLLIRSNVSSEKDEILDAIRDITEGDHFKKDNPELTNTIQEEFGHLRDTLSMAIVRADPTTEKDEIISAMKESLETLLGEYTQKKDNESILSNTSELLDAFHDGVDALRSDMDKILNKTSDTSFNDELFDTLKDGLSNIRAEIEELREFQKEENESNAARGKELMLKKESSIGADIESLKALVIQLQIKVDSIDQTPKTPEIDPNIAKKEDLTEMLDAVKEMQGLVSEIGSRENPMDGAAMKEDVEAVGLLVDNIKLRLDEMSTSTNASFVTAERVEGLEVLTKELKELISGFVTHVEKEAPTKAEVTNLETVLKDIWTVVEEIKSSSSKEPEDDSAKINKEDFQNLETLMFEIKAQLDDFVLPDVETLPTKDELSLLTSLVNEFKEKVEAENQMTAQAFEARKVEHGGIAEKIEDAKALISGLRDEIREKLAESDQSFSDIKTMVLGFNDAAEELAKAETIKELSDLVTREFERSHGDREAVKMEWEEKHSELLAKQEDGKGAILSDLGAKLDEKFAEVIAKYDDAQTSLEDKFSSTEERDVQALESLTGTKNLVEDIKAVIDGLGTTLTEACDRMSDDAKTFFERVDQSFSKVDELHSDVKMQHEDIKSQFEQAFAATDRLERHAADSHPELLSSLKGILDIVGQHYEHSQKATAEIKTDLSTIPQAITPLLPMLALPAPEEPKEEPMYEKYDDTTVQEKLDTLLSKENPQCEKYNDSQIQEKLDALLLKDIPEPERYDDGPVHAKLDEILGKELPQCEKYDDSQVQEKLDALILKDFPEVEKYDDTQVHEKLDAILAKEQPQAEVYDDSKVHDKLDTLLKESNATTESIARIDKLDEIHERLTSMAKEVGELMATQSKIITEEHESKKKEAIETAIALEKRLAQKEKVEAEVVTLNEEKEILLESMRLLRKDNDELSKENVRLAKEVAGLETALRIRREEVQLMESRAEDLERRIVEGVLDHARSQLLGRSIPLDMANMKRVPSSASTVTRRSTASTSTKDSGILGSGVNVALKRRPPLRSKASSTLSSSSGNERRILSLNHVSGNRGPKDRQSLPQTSSGGLSNLKRSHSVKSTFPFRKASWDTTSFMANKENEVVKEEDETSVADESDTGTERRTSYSSIREDDLSSINGSIFSTDRKISCSSTNALVSAQQGAFVEEANSGDKIDSKGDTIEDEGEEQSVLEPDSGDEDGVDGLAEVNENELVRYAQGTDSGIGADLAENGAKESVTA</sequence>
<name>A0ACB8V5H1_9EURO</name>
<proteinExistence type="predicted"/>
<comment type="caution">
    <text evidence="1">The sequence shown here is derived from an EMBL/GenBank/DDBJ whole genome shotgun (WGS) entry which is preliminary data.</text>
</comment>
<gene>
    <name evidence="1" type="ORF">LOY88_000304</name>
</gene>